<dbReference type="STRING" id="93220.A6P55_04690"/>
<feature type="signal peptide" evidence="2">
    <location>
        <begin position="1"/>
        <end position="21"/>
    </location>
</feature>
<dbReference type="InterPro" id="IPR003423">
    <property type="entry name" value="OMP_efflux"/>
</dbReference>
<protein>
    <submittedName>
        <fullName evidence="3">Outer membrane protein oprM</fullName>
    </submittedName>
</protein>
<dbReference type="SUPFAM" id="SSF56954">
    <property type="entry name" value="Outer membrane efflux proteins (OEP)"/>
    <property type="match status" value="1"/>
</dbReference>
<evidence type="ECO:0000256" key="2">
    <source>
        <dbReference type="RuleBase" id="RU362097"/>
    </source>
</evidence>
<name>A0A378YJ64_9BURK</name>
<dbReference type="PANTHER" id="PTHR30203">
    <property type="entry name" value="OUTER MEMBRANE CATION EFFLUX PROTEIN"/>
    <property type="match status" value="1"/>
</dbReference>
<dbReference type="AlphaFoldDB" id="A0A378YJ64"/>
<dbReference type="Gene3D" id="1.20.1600.10">
    <property type="entry name" value="Outer membrane efflux proteins (OEP)"/>
    <property type="match status" value="1"/>
</dbReference>
<evidence type="ECO:0000313" key="3">
    <source>
        <dbReference type="EMBL" id="SUA76590.1"/>
    </source>
</evidence>
<dbReference type="Pfam" id="PF02321">
    <property type="entry name" value="OEP"/>
    <property type="match status" value="2"/>
</dbReference>
<keyword evidence="2" id="KW-0564">Palmitate</keyword>
<feature type="chain" id="PRO_5016479594" evidence="2">
    <location>
        <begin position="22"/>
        <end position="498"/>
    </location>
</feature>
<evidence type="ECO:0000313" key="4">
    <source>
        <dbReference type="Proteomes" id="UP000254573"/>
    </source>
</evidence>
<gene>
    <name evidence="3" type="primary">oprM_5</name>
    <name evidence="3" type="ORF">NCTC13160_01483</name>
</gene>
<dbReference type="PROSITE" id="PS51257">
    <property type="entry name" value="PROKAR_LIPOPROTEIN"/>
    <property type="match status" value="1"/>
</dbReference>
<keyword evidence="2" id="KW-0812">Transmembrane</keyword>
<sequence length="498" mass="52848">MKHKALPMALAAAFLAGCTLAPHYERPEAPVATAFPTGPAYKTPGAANQNGTAGSNAVAAADLGWRDFFTDPRLQKLIEIALQNNRDLRVSMLNIEAARAQYQIQRSALLPSVGAAGQASVQRSPADLTSSGRAGISRSYQVGVGFTSYELDLFGRIQSLKDQALETYLASEDTARAAHITLVSEVATAYLTWLADQELLKLTEDTLKSQQSSYDLTKRSFNVGTASGLDLRQAQTPVDTARANYAQYTRQVAQDENALALLIGQPLPADLPPGRPLDGQGLLADLPAGLPSDLLLRRPDVTAAEHTLKGANANIGAARAAFFPSISLTASAGTASASLSNLFKGGQGAWSFAPTITLPIFAGGQNIANLELAKVQKRIEIANYEKAIQTAFREVSDGLAARGTLDDQIAAQESLVRASDESYKLSDLRYRNGVDSYLNALVSQRSLYSAQQTLIATRLARWTNLVTLYKALGGGWEERTVPANADAASAPAAPAASS</sequence>
<proteinExistence type="inferred from homology"/>
<dbReference type="NCBIfam" id="TIGR01845">
    <property type="entry name" value="outer_NodT"/>
    <property type="match status" value="1"/>
</dbReference>
<dbReference type="InterPro" id="IPR010131">
    <property type="entry name" value="MdtP/NodT-like"/>
</dbReference>
<dbReference type="EMBL" id="UGSG01000001">
    <property type="protein sequence ID" value="SUA76590.1"/>
    <property type="molecule type" value="Genomic_DNA"/>
</dbReference>
<dbReference type="KEGG" id="ppnm:LV28_07515"/>
<dbReference type="GO" id="GO:0015562">
    <property type="term" value="F:efflux transmembrane transporter activity"/>
    <property type="evidence" value="ECO:0007669"/>
    <property type="project" value="InterPro"/>
</dbReference>
<keyword evidence="2" id="KW-0732">Signal</keyword>
<dbReference type="Gene3D" id="2.20.200.10">
    <property type="entry name" value="Outer membrane efflux proteins (OEP)"/>
    <property type="match status" value="1"/>
</dbReference>
<keyword evidence="2" id="KW-1134">Transmembrane beta strand</keyword>
<dbReference type="PANTHER" id="PTHR30203:SF32">
    <property type="entry name" value="CATION EFFLUX SYSTEM PROTEIN CUSC"/>
    <property type="match status" value="1"/>
</dbReference>
<dbReference type="RefSeq" id="WP_038618332.1">
    <property type="nucleotide sequence ID" value="NZ_CP009553.3"/>
</dbReference>
<dbReference type="OrthoDB" id="9770517at2"/>
<accession>A0A378YJ64</accession>
<organism evidence="3 4">
    <name type="scientific">Pandoraea pnomenusa</name>
    <dbReference type="NCBI Taxonomy" id="93220"/>
    <lineage>
        <taxon>Bacteria</taxon>
        <taxon>Pseudomonadati</taxon>
        <taxon>Pseudomonadota</taxon>
        <taxon>Betaproteobacteria</taxon>
        <taxon>Burkholderiales</taxon>
        <taxon>Burkholderiaceae</taxon>
        <taxon>Pandoraea</taxon>
    </lineage>
</organism>
<comment type="subcellular location">
    <subcellularLocation>
        <location evidence="2">Cell membrane</location>
        <topology evidence="2">Lipid-anchor</topology>
    </subcellularLocation>
</comment>
<dbReference type="Proteomes" id="UP000254573">
    <property type="component" value="Unassembled WGS sequence"/>
</dbReference>
<evidence type="ECO:0000256" key="1">
    <source>
        <dbReference type="ARBA" id="ARBA00007613"/>
    </source>
</evidence>
<keyword evidence="2" id="KW-0472">Membrane</keyword>
<keyword evidence="2" id="KW-0449">Lipoprotein</keyword>
<comment type="similarity">
    <text evidence="1 2">Belongs to the outer membrane factor (OMF) (TC 1.B.17) family.</text>
</comment>
<dbReference type="GO" id="GO:0005886">
    <property type="term" value="C:plasma membrane"/>
    <property type="evidence" value="ECO:0007669"/>
    <property type="project" value="UniProtKB-SubCell"/>
</dbReference>
<reference evidence="3 4" key="1">
    <citation type="submission" date="2018-06" db="EMBL/GenBank/DDBJ databases">
        <authorList>
            <consortium name="Pathogen Informatics"/>
            <person name="Doyle S."/>
        </authorList>
    </citation>
    <scope>NUCLEOTIDE SEQUENCE [LARGE SCALE GENOMIC DNA]</scope>
    <source>
        <strain evidence="3 4">NCTC13160</strain>
    </source>
</reference>